<dbReference type="KEGG" id="tng:GSTEN00014337G001"/>
<reference evidence="1" key="2">
    <citation type="submission" date="2004-02" db="EMBL/GenBank/DDBJ databases">
        <authorList>
            <consortium name="Genoscope"/>
            <consortium name="Whitehead Institute Centre for Genome Research"/>
        </authorList>
    </citation>
    <scope>NUCLEOTIDE SEQUENCE</scope>
</reference>
<dbReference type="AlphaFoldDB" id="Q4SQK1"/>
<comment type="caution">
    <text evidence="1">The sequence shown here is derived from an EMBL/GenBank/DDBJ whole genome shotgun (WGS) entry which is preliminary data.</text>
</comment>
<gene>
    <name evidence="1" type="ORF">GSTENG00014337001</name>
</gene>
<name>Q4SQK1_TETNG</name>
<organism evidence="1">
    <name type="scientific">Tetraodon nigroviridis</name>
    <name type="common">Spotted green pufferfish</name>
    <name type="synonym">Chelonodon nigroviridis</name>
    <dbReference type="NCBI Taxonomy" id="99883"/>
    <lineage>
        <taxon>Eukaryota</taxon>
        <taxon>Metazoa</taxon>
        <taxon>Chordata</taxon>
        <taxon>Craniata</taxon>
        <taxon>Vertebrata</taxon>
        <taxon>Euteleostomi</taxon>
        <taxon>Actinopterygii</taxon>
        <taxon>Neopterygii</taxon>
        <taxon>Teleostei</taxon>
        <taxon>Neoteleostei</taxon>
        <taxon>Acanthomorphata</taxon>
        <taxon>Eupercaria</taxon>
        <taxon>Tetraodontiformes</taxon>
        <taxon>Tetradontoidea</taxon>
        <taxon>Tetraodontidae</taxon>
        <taxon>Tetraodon</taxon>
    </lineage>
</organism>
<protein>
    <submittedName>
        <fullName evidence="1">(spotted green pufferfish) hypothetical protein</fullName>
    </submittedName>
</protein>
<sequence>MQPSCFIWLSRLSMSIVSGPVRPSVKTHTCMHCSYSHALLSYSVLVCTRVASLC</sequence>
<evidence type="ECO:0000313" key="1">
    <source>
        <dbReference type="EMBL" id="CAF97081.1"/>
    </source>
</evidence>
<accession>Q4SQK1</accession>
<proteinExistence type="predicted"/>
<dbReference type="EMBL" id="CAAE01014532">
    <property type="protein sequence ID" value="CAF97081.1"/>
    <property type="molecule type" value="Genomic_DNA"/>
</dbReference>
<reference evidence="1" key="1">
    <citation type="journal article" date="2004" name="Nature">
        <title>Genome duplication in the teleost fish Tetraodon nigroviridis reveals the early vertebrate proto-karyotype.</title>
        <authorList>
            <person name="Jaillon O."/>
            <person name="Aury J.-M."/>
            <person name="Brunet F."/>
            <person name="Petit J.-L."/>
            <person name="Stange-Thomann N."/>
            <person name="Mauceli E."/>
            <person name="Bouneau L."/>
            <person name="Fischer C."/>
            <person name="Ozouf-Costaz C."/>
            <person name="Bernot A."/>
            <person name="Nicaud S."/>
            <person name="Jaffe D."/>
            <person name="Fisher S."/>
            <person name="Lutfalla G."/>
            <person name="Dossat C."/>
            <person name="Segurens B."/>
            <person name="Dasilva C."/>
            <person name="Salanoubat M."/>
            <person name="Levy M."/>
            <person name="Boudet N."/>
            <person name="Castellano S."/>
            <person name="Anthouard V."/>
            <person name="Jubin C."/>
            <person name="Castelli V."/>
            <person name="Katinka M."/>
            <person name="Vacherie B."/>
            <person name="Biemont C."/>
            <person name="Skalli Z."/>
            <person name="Cattolico L."/>
            <person name="Poulain J."/>
            <person name="De Berardinis V."/>
            <person name="Cruaud C."/>
            <person name="Duprat S."/>
            <person name="Brottier P."/>
            <person name="Coutanceau J.-P."/>
            <person name="Gouzy J."/>
            <person name="Parra G."/>
            <person name="Lardier G."/>
            <person name="Chapple C."/>
            <person name="McKernan K.J."/>
            <person name="McEwan P."/>
            <person name="Bosak S."/>
            <person name="Kellis M."/>
            <person name="Volff J.-N."/>
            <person name="Guigo R."/>
            <person name="Zody M.C."/>
            <person name="Mesirov J."/>
            <person name="Lindblad-Toh K."/>
            <person name="Birren B."/>
            <person name="Nusbaum C."/>
            <person name="Kahn D."/>
            <person name="Robinson-Rechavi M."/>
            <person name="Laudet V."/>
            <person name="Schachter V."/>
            <person name="Quetier F."/>
            <person name="Saurin W."/>
            <person name="Scarpelli C."/>
            <person name="Wincker P."/>
            <person name="Lander E.S."/>
            <person name="Weissenbach J."/>
            <person name="Roest Crollius H."/>
        </authorList>
    </citation>
    <scope>NUCLEOTIDE SEQUENCE [LARGE SCALE GENOMIC DNA]</scope>
</reference>